<reference evidence="8" key="1">
    <citation type="submission" date="2023-03" db="EMBL/GenBank/DDBJ databases">
        <title>Edaphobacter sp.</title>
        <authorList>
            <person name="Huber K.J."/>
            <person name="Papendorf J."/>
            <person name="Pilke C."/>
            <person name="Bunk B."/>
            <person name="Sproeer C."/>
            <person name="Pester M."/>
        </authorList>
    </citation>
    <scope>NUCLEOTIDE SEQUENCE</scope>
    <source>
        <strain evidence="8">DSM 110680</strain>
    </source>
</reference>
<evidence type="ECO:0000256" key="1">
    <source>
        <dbReference type="ARBA" id="ARBA00010641"/>
    </source>
</evidence>
<evidence type="ECO:0000313" key="8">
    <source>
        <dbReference type="EMBL" id="XBH18061.1"/>
    </source>
</evidence>
<dbReference type="AlphaFoldDB" id="A0AAU7DMR7"/>
<sequence length="239" mass="26835">MAASTLPTSSLYPTRTWASERTGLAPPAKSIQDDVLARARAGDNDAFAELYLQHKKRVFSICLRMVHDFSEAEDLTQETFLKLHRKLASFRGDSAFTTWLHRITVNIVLMYLRKRVLPVVSLDHLMTNLPEEHIGRGVGTRDLTQIGVVDRLAIDHAAANLPPGYRRTFLLHDVHGFQHSEIASILDCTSGNSKSQLHKARRALRRALSTYTNQQARGHAALKRRSDSGRMTRNPETAS</sequence>
<dbReference type="RefSeq" id="WP_348263284.1">
    <property type="nucleotide sequence ID" value="NZ_CP121196.1"/>
</dbReference>
<accession>A0AAU7DMR7</accession>
<dbReference type="SUPFAM" id="SSF88946">
    <property type="entry name" value="Sigma2 domain of RNA polymerase sigma factors"/>
    <property type="match status" value="1"/>
</dbReference>
<dbReference type="Gene3D" id="1.10.10.10">
    <property type="entry name" value="Winged helix-like DNA-binding domain superfamily/Winged helix DNA-binding domain"/>
    <property type="match status" value="1"/>
</dbReference>
<protein>
    <submittedName>
        <fullName evidence="8">Sigma-70 family RNA polymerase sigma factor</fullName>
    </submittedName>
</protein>
<organism evidence="8">
    <name type="scientific">Telmatobacter sp. DSM 110680</name>
    <dbReference type="NCBI Taxonomy" id="3036704"/>
    <lineage>
        <taxon>Bacteria</taxon>
        <taxon>Pseudomonadati</taxon>
        <taxon>Acidobacteriota</taxon>
        <taxon>Terriglobia</taxon>
        <taxon>Terriglobales</taxon>
        <taxon>Acidobacteriaceae</taxon>
        <taxon>Telmatobacter</taxon>
    </lineage>
</organism>
<dbReference type="InterPro" id="IPR013249">
    <property type="entry name" value="RNA_pol_sigma70_r4_t2"/>
</dbReference>
<dbReference type="InterPro" id="IPR007627">
    <property type="entry name" value="RNA_pol_sigma70_r2"/>
</dbReference>
<evidence type="ECO:0000259" key="6">
    <source>
        <dbReference type="Pfam" id="PF04542"/>
    </source>
</evidence>
<dbReference type="Pfam" id="PF08281">
    <property type="entry name" value="Sigma70_r4_2"/>
    <property type="match status" value="1"/>
</dbReference>
<dbReference type="InterPro" id="IPR013324">
    <property type="entry name" value="RNA_pol_sigma_r3/r4-like"/>
</dbReference>
<evidence type="ECO:0000256" key="2">
    <source>
        <dbReference type="ARBA" id="ARBA00023015"/>
    </source>
</evidence>
<dbReference type="GO" id="GO:0016987">
    <property type="term" value="F:sigma factor activity"/>
    <property type="evidence" value="ECO:0007669"/>
    <property type="project" value="UniProtKB-KW"/>
</dbReference>
<evidence type="ECO:0000259" key="7">
    <source>
        <dbReference type="Pfam" id="PF08281"/>
    </source>
</evidence>
<dbReference type="CDD" id="cd06171">
    <property type="entry name" value="Sigma70_r4"/>
    <property type="match status" value="1"/>
</dbReference>
<evidence type="ECO:0000256" key="3">
    <source>
        <dbReference type="ARBA" id="ARBA00023082"/>
    </source>
</evidence>
<name>A0AAU7DMR7_9BACT</name>
<evidence type="ECO:0000256" key="5">
    <source>
        <dbReference type="SAM" id="MobiDB-lite"/>
    </source>
</evidence>
<dbReference type="Gene3D" id="1.10.1740.10">
    <property type="match status" value="1"/>
</dbReference>
<dbReference type="SUPFAM" id="SSF88659">
    <property type="entry name" value="Sigma3 and sigma4 domains of RNA polymerase sigma factors"/>
    <property type="match status" value="1"/>
</dbReference>
<feature type="domain" description="RNA polymerase sigma-70 region 2" evidence="6">
    <location>
        <begin position="50"/>
        <end position="115"/>
    </location>
</feature>
<keyword evidence="2" id="KW-0805">Transcription regulation</keyword>
<dbReference type="Pfam" id="PF04542">
    <property type="entry name" value="Sigma70_r2"/>
    <property type="match status" value="1"/>
</dbReference>
<dbReference type="InterPro" id="IPR014284">
    <property type="entry name" value="RNA_pol_sigma-70_dom"/>
</dbReference>
<dbReference type="PANTHER" id="PTHR43133:SF46">
    <property type="entry name" value="RNA POLYMERASE SIGMA-70 FACTOR ECF SUBFAMILY"/>
    <property type="match status" value="1"/>
</dbReference>
<dbReference type="GO" id="GO:0003677">
    <property type="term" value="F:DNA binding"/>
    <property type="evidence" value="ECO:0007669"/>
    <property type="project" value="InterPro"/>
</dbReference>
<feature type="domain" description="RNA polymerase sigma factor 70 region 4 type 2" evidence="7">
    <location>
        <begin position="152"/>
        <end position="204"/>
    </location>
</feature>
<dbReference type="NCBIfam" id="TIGR02937">
    <property type="entry name" value="sigma70-ECF"/>
    <property type="match status" value="1"/>
</dbReference>
<dbReference type="InterPro" id="IPR036388">
    <property type="entry name" value="WH-like_DNA-bd_sf"/>
</dbReference>
<dbReference type="PANTHER" id="PTHR43133">
    <property type="entry name" value="RNA POLYMERASE ECF-TYPE SIGMA FACTO"/>
    <property type="match status" value="1"/>
</dbReference>
<dbReference type="InterPro" id="IPR013325">
    <property type="entry name" value="RNA_pol_sigma_r2"/>
</dbReference>
<proteinExistence type="inferred from homology"/>
<keyword evidence="4" id="KW-0804">Transcription</keyword>
<evidence type="ECO:0000256" key="4">
    <source>
        <dbReference type="ARBA" id="ARBA00023163"/>
    </source>
</evidence>
<dbReference type="EMBL" id="CP121196">
    <property type="protein sequence ID" value="XBH18061.1"/>
    <property type="molecule type" value="Genomic_DNA"/>
</dbReference>
<dbReference type="InterPro" id="IPR039425">
    <property type="entry name" value="RNA_pol_sigma-70-like"/>
</dbReference>
<dbReference type="GO" id="GO:0006352">
    <property type="term" value="P:DNA-templated transcription initiation"/>
    <property type="evidence" value="ECO:0007669"/>
    <property type="project" value="InterPro"/>
</dbReference>
<gene>
    <name evidence="8" type="ORF">P8935_01730</name>
</gene>
<feature type="region of interest" description="Disordered" evidence="5">
    <location>
        <begin position="212"/>
        <end position="239"/>
    </location>
</feature>
<comment type="similarity">
    <text evidence="1">Belongs to the sigma-70 factor family. ECF subfamily.</text>
</comment>
<keyword evidence="3" id="KW-0731">Sigma factor</keyword>